<gene>
    <name evidence="9" type="primary">kaiC</name>
    <name evidence="9" type="ORF">ENS06_04605</name>
</gene>
<name>A0A832ECV4_9BACT</name>
<dbReference type="InterPro" id="IPR003593">
    <property type="entry name" value="AAA+_ATPase"/>
</dbReference>
<dbReference type="NCBIfam" id="NF006799">
    <property type="entry name" value="PRK09302.1"/>
    <property type="match status" value="1"/>
</dbReference>
<dbReference type="GO" id="GO:0016787">
    <property type="term" value="F:hydrolase activity"/>
    <property type="evidence" value="ECO:0007669"/>
    <property type="project" value="UniProtKB-KW"/>
</dbReference>
<feature type="compositionally biased region" description="Polar residues" evidence="7">
    <location>
        <begin position="539"/>
        <end position="549"/>
    </location>
</feature>
<evidence type="ECO:0000256" key="2">
    <source>
        <dbReference type="ARBA" id="ARBA00022553"/>
    </source>
</evidence>
<feature type="region of interest" description="Disordered" evidence="7">
    <location>
        <begin position="534"/>
        <end position="558"/>
    </location>
</feature>
<proteinExistence type="predicted"/>
<dbReference type="InterPro" id="IPR014774">
    <property type="entry name" value="KaiC-like_dom"/>
</dbReference>
<organism evidence="9">
    <name type="scientific">Desulfacinum infernum</name>
    <dbReference type="NCBI Taxonomy" id="35837"/>
    <lineage>
        <taxon>Bacteria</taxon>
        <taxon>Pseudomonadati</taxon>
        <taxon>Thermodesulfobacteriota</taxon>
        <taxon>Syntrophobacteria</taxon>
        <taxon>Syntrophobacterales</taxon>
        <taxon>Syntrophobacteraceae</taxon>
        <taxon>Desulfacinum</taxon>
    </lineage>
</organism>
<dbReference type="SMART" id="SM00382">
    <property type="entry name" value="AAA"/>
    <property type="match status" value="2"/>
</dbReference>
<dbReference type="SUPFAM" id="SSF52540">
    <property type="entry name" value="P-loop containing nucleoside triphosphate hydrolases"/>
    <property type="match status" value="2"/>
</dbReference>
<dbReference type="PANTHER" id="PTHR42926:SF1">
    <property type="entry name" value="CIRCADIAN CLOCK OSCILLATOR PROTEIN KAIC 1"/>
    <property type="match status" value="1"/>
</dbReference>
<sequence>MESRLNTQSVGLGAGLDKAPTYIDGLDDILEGGLPRGRTTVVSGGVGSGKTLFGLEFLYRGALHGEAGIFVGFEESPQQLRENAATLGWDLETVEKQNRLVLLDGRIKPETVISGGFSLKGLLAVASGTQRDMNARRIVIDALEVALRLFDTPQTMRNELHALNTWLQAAGLSAVLTIRQARGGPSAYEEFFESLADCLVRMDARVDAQITTRRLRVIKYRGSDFGRNEYPYTITTGGLRLAPISTVGLRHKPLGEHMTTGISRLDDMLGGGYRRGACILFAGLPGTGKTLLASTFVAQACGRGERVLYIGFEESEAAMVENVRSAGLDLKTHVDKGCLSFLVTYPEAMGAEDHYFRAMERIQAFCPAHVVVDAISACERMGGKLASYEYLMRLLNGCKERGITVFLINQLSGATGYVEISGNEISSMVDTVLFLHYQPCPGETNRVLQVFKSRGSKHSNVKHEFVITDAGIHLLDPYVGEGDVLTGTLRQRQELKDRLEAQRLAFDIQFKELELERLRLAQKEAEQALARRAAAVNRAMSSTPATSLNGAGESRESS</sequence>
<feature type="domain" description="KaiC" evidence="8">
    <location>
        <begin position="256"/>
        <end position="488"/>
    </location>
</feature>
<dbReference type="EC" id="2.7.11.1" evidence="1"/>
<dbReference type="EMBL" id="DSTK01000013">
    <property type="protein sequence ID" value="HFK96591.1"/>
    <property type="molecule type" value="Genomic_DNA"/>
</dbReference>
<evidence type="ECO:0000256" key="1">
    <source>
        <dbReference type="ARBA" id="ARBA00012513"/>
    </source>
</evidence>
<keyword evidence="4" id="KW-0677">Repeat</keyword>
<accession>A0A832ECV4</accession>
<dbReference type="PANTHER" id="PTHR42926">
    <property type="match status" value="1"/>
</dbReference>
<evidence type="ECO:0000256" key="7">
    <source>
        <dbReference type="SAM" id="MobiDB-lite"/>
    </source>
</evidence>
<evidence type="ECO:0000259" key="8">
    <source>
        <dbReference type="PROSITE" id="PS51146"/>
    </source>
</evidence>
<comment type="caution">
    <text evidence="9">The sequence shown here is derived from an EMBL/GenBank/DDBJ whole genome shotgun (WGS) entry which is preliminary data.</text>
</comment>
<evidence type="ECO:0000256" key="5">
    <source>
        <dbReference type="ARBA" id="ARBA00022777"/>
    </source>
</evidence>
<dbReference type="InterPro" id="IPR010624">
    <property type="entry name" value="KaiC_dom"/>
</dbReference>
<dbReference type="GO" id="GO:0004674">
    <property type="term" value="F:protein serine/threonine kinase activity"/>
    <property type="evidence" value="ECO:0007669"/>
    <property type="project" value="UniProtKB-EC"/>
</dbReference>
<keyword evidence="6" id="KW-0378">Hydrolase</keyword>
<dbReference type="GO" id="GO:0005524">
    <property type="term" value="F:ATP binding"/>
    <property type="evidence" value="ECO:0007669"/>
    <property type="project" value="InterPro"/>
</dbReference>
<dbReference type="InterPro" id="IPR051347">
    <property type="entry name" value="Circadian_clock_KaiC-rel"/>
</dbReference>
<keyword evidence="5" id="KW-0418">Kinase</keyword>
<dbReference type="Pfam" id="PF06745">
    <property type="entry name" value="ATPase"/>
    <property type="match status" value="2"/>
</dbReference>
<dbReference type="PIRSF" id="PIRSF039117">
    <property type="entry name" value="KaiC"/>
    <property type="match status" value="1"/>
</dbReference>
<dbReference type="Gene3D" id="3.40.50.300">
    <property type="entry name" value="P-loop containing nucleotide triphosphate hydrolases"/>
    <property type="match status" value="2"/>
</dbReference>
<dbReference type="AlphaFoldDB" id="A0A832ECV4"/>
<keyword evidence="3" id="KW-0808">Transferase</keyword>
<evidence type="ECO:0000256" key="4">
    <source>
        <dbReference type="ARBA" id="ARBA00022737"/>
    </source>
</evidence>
<keyword evidence="2" id="KW-0597">Phosphoprotein</keyword>
<reference evidence="9" key="1">
    <citation type="journal article" date="2020" name="mSystems">
        <title>Genome- and Community-Level Interaction Insights into Carbon Utilization and Element Cycling Functions of Hydrothermarchaeota in Hydrothermal Sediment.</title>
        <authorList>
            <person name="Zhou Z."/>
            <person name="Liu Y."/>
            <person name="Xu W."/>
            <person name="Pan J."/>
            <person name="Luo Z.H."/>
            <person name="Li M."/>
        </authorList>
    </citation>
    <scope>NUCLEOTIDE SEQUENCE [LARGE SCALE GENOMIC DNA]</scope>
    <source>
        <strain evidence="9">SpSt-456</strain>
    </source>
</reference>
<feature type="domain" description="KaiC" evidence="8">
    <location>
        <begin position="17"/>
        <end position="255"/>
    </location>
</feature>
<evidence type="ECO:0000313" key="9">
    <source>
        <dbReference type="EMBL" id="HFK96591.1"/>
    </source>
</evidence>
<dbReference type="InterPro" id="IPR027417">
    <property type="entry name" value="P-loop_NTPase"/>
</dbReference>
<dbReference type="PRINTS" id="PR01874">
    <property type="entry name" value="DNAREPAIRADA"/>
</dbReference>
<evidence type="ECO:0000256" key="3">
    <source>
        <dbReference type="ARBA" id="ARBA00022679"/>
    </source>
</evidence>
<protein>
    <recommendedName>
        <fullName evidence="1">non-specific serine/threonine protein kinase</fullName>
        <ecNumber evidence="1">2.7.11.1</ecNumber>
    </recommendedName>
</protein>
<evidence type="ECO:0000256" key="6">
    <source>
        <dbReference type="ARBA" id="ARBA00022801"/>
    </source>
</evidence>
<dbReference type="PROSITE" id="PS51146">
    <property type="entry name" value="KAIC"/>
    <property type="match status" value="2"/>
</dbReference>
<dbReference type="InterPro" id="IPR030665">
    <property type="entry name" value="KaiC"/>
</dbReference>